<dbReference type="InterPro" id="IPR036514">
    <property type="entry name" value="SGNH_hydro_sf"/>
</dbReference>
<dbReference type="Gene3D" id="3.40.50.1110">
    <property type="entry name" value="SGNH hydrolase"/>
    <property type="match status" value="1"/>
</dbReference>
<reference evidence="2 3" key="1">
    <citation type="submission" date="2019-02" db="EMBL/GenBank/DDBJ databases">
        <title>Deep-cultivation of Planctomycetes and their phenomic and genomic characterization uncovers novel biology.</title>
        <authorList>
            <person name="Wiegand S."/>
            <person name="Jogler M."/>
            <person name="Boedeker C."/>
            <person name="Pinto D."/>
            <person name="Vollmers J."/>
            <person name="Rivas-Marin E."/>
            <person name="Kohn T."/>
            <person name="Peeters S.H."/>
            <person name="Heuer A."/>
            <person name="Rast P."/>
            <person name="Oberbeckmann S."/>
            <person name="Bunk B."/>
            <person name="Jeske O."/>
            <person name="Meyerdierks A."/>
            <person name="Storesund J.E."/>
            <person name="Kallscheuer N."/>
            <person name="Luecker S."/>
            <person name="Lage O.M."/>
            <person name="Pohl T."/>
            <person name="Merkel B.J."/>
            <person name="Hornburger P."/>
            <person name="Mueller R.-W."/>
            <person name="Bruemmer F."/>
            <person name="Labrenz M."/>
            <person name="Spormann A.M."/>
            <person name="Op den Camp H."/>
            <person name="Overmann J."/>
            <person name="Amann R."/>
            <person name="Jetten M.S.M."/>
            <person name="Mascher T."/>
            <person name="Medema M.H."/>
            <person name="Devos D.P."/>
            <person name="Kaster A.-K."/>
            <person name="Ovreas L."/>
            <person name="Rohde M."/>
            <person name="Galperin M.Y."/>
            <person name="Jogler C."/>
        </authorList>
    </citation>
    <scope>NUCLEOTIDE SEQUENCE [LARGE SCALE GENOMIC DNA]</scope>
    <source>
        <strain evidence="2 3">V22</strain>
    </source>
</reference>
<dbReference type="AlphaFoldDB" id="A0A517T7G5"/>
<keyword evidence="3" id="KW-1185">Reference proteome</keyword>
<evidence type="ECO:0000256" key="1">
    <source>
        <dbReference type="SAM" id="SignalP"/>
    </source>
</evidence>
<keyword evidence="1" id="KW-0732">Signal</keyword>
<gene>
    <name evidence="2" type="ORF">V22_15390</name>
</gene>
<feature type="chain" id="PRO_5022173454" description="SGNH hydrolase-type esterase domain-containing protein" evidence="1">
    <location>
        <begin position="26"/>
        <end position="243"/>
    </location>
</feature>
<dbReference type="EMBL" id="CP036316">
    <property type="protein sequence ID" value="QDT64307.1"/>
    <property type="molecule type" value="Genomic_DNA"/>
</dbReference>
<dbReference type="GO" id="GO:0016788">
    <property type="term" value="F:hydrolase activity, acting on ester bonds"/>
    <property type="evidence" value="ECO:0007669"/>
    <property type="project" value="UniProtKB-ARBA"/>
</dbReference>
<organism evidence="2 3">
    <name type="scientific">Calycomorphotria hydatis</name>
    <dbReference type="NCBI Taxonomy" id="2528027"/>
    <lineage>
        <taxon>Bacteria</taxon>
        <taxon>Pseudomonadati</taxon>
        <taxon>Planctomycetota</taxon>
        <taxon>Planctomycetia</taxon>
        <taxon>Planctomycetales</taxon>
        <taxon>Planctomycetaceae</taxon>
        <taxon>Calycomorphotria</taxon>
    </lineage>
</organism>
<dbReference type="CDD" id="cd00229">
    <property type="entry name" value="SGNH_hydrolase"/>
    <property type="match status" value="1"/>
</dbReference>
<evidence type="ECO:0000313" key="2">
    <source>
        <dbReference type="EMBL" id="QDT64307.1"/>
    </source>
</evidence>
<dbReference type="RefSeq" id="WP_145261358.1">
    <property type="nucleotide sequence ID" value="NZ_CP036316.1"/>
</dbReference>
<dbReference type="Proteomes" id="UP000319976">
    <property type="component" value="Chromosome"/>
</dbReference>
<proteinExistence type="predicted"/>
<dbReference type="OrthoDB" id="9815670at2"/>
<sequence length="243" mass="27269" precursor="true">MKAATSFLIVNIFSVLTCSLHPALADDAKESDPRLHSDGKGWRLNQAKVVDPSRPRVLLVGDSILNGYQRSVIAALEGKAYVDTWVNPYHQSQHVNNLLAKVLEHGPYDVVHFNLGLHGWQEGRIKPGTFKPLTKAYVEVIQQKLPHAKIIWANSTPVTVKGDPESLEPEINPVIVEHNRMAAEVMEEMNIPTNDFYGLLVDKLELARGDMFHWNRPAYELLSQQVVESVLHALEKPDTTTNE</sequence>
<dbReference type="KEGG" id="chya:V22_15390"/>
<dbReference type="SUPFAM" id="SSF52266">
    <property type="entry name" value="SGNH hydrolase"/>
    <property type="match status" value="1"/>
</dbReference>
<evidence type="ECO:0008006" key="4">
    <source>
        <dbReference type="Google" id="ProtNLM"/>
    </source>
</evidence>
<accession>A0A517T7G5</accession>
<name>A0A517T7G5_9PLAN</name>
<feature type="signal peptide" evidence="1">
    <location>
        <begin position="1"/>
        <end position="25"/>
    </location>
</feature>
<evidence type="ECO:0000313" key="3">
    <source>
        <dbReference type="Proteomes" id="UP000319976"/>
    </source>
</evidence>
<protein>
    <recommendedName>
        <fullName evidence="4">SGNH hydrolase-type esterase domain-containing protein</fullName>
    </recommendedName>
</protein>